<keyword evidence="2" id="KW-1133">Transmembrane helix</keyword>
<dbReference type="AlphaFoldDB" id="A0A4P8L1M1"/>
<keyword evidence="5" id="KW-1185">Reference proteome</keyword>
<evidence type="ECO:0000256" key="3">
    <source>
        <dbReference type="SAM" id="SignalP"/>
    </source>
</evidence>
<feature type="chain" id="PRO_5020483283" description="Metal-dependent phosphohydrolase 7TM extracellular domain-containing protein" evidence="3">
    <location>
        <begin position="32"/>
        <end position="320"/>
    </location>
</feature>
<protein>
    <recommendedName>
        <fullName evidence="6">Metal-dependent phosphohydrolase 7TM extracellular domain-containing protein</fullName>
    </recommendedName>
</protein>
<feature type="region of interest" description="Disordered" evidence="1">
    <location>
        <begin position="220"/>
        <end position="260"/>
    </location>
</feature>
<feature type="transmembrane region" description="Helical" evidence="2">
    <location>
        <begin position="300"/>
        <end position="317"/>
    </location>
</feature>
<reference evidence="4 5" key="1">
    <citation type="submission" date="2019-05" db="EMBL/GenBank/DDBJ databases">
        <title>The Complete Genome Sequence of the n-alkane-degrading Desulfoglaeba alkanexedens ALDC reveals multiple alkylsuccinate synthase gene clusters.</title>
        <authorList>
            <person name="Callaghan A.V."/>
            <person name="Davidova I.A."/>
            <person name="Duncan K.E."/>
            <person name="Morris B."/>
            <person name="McInerney M.J."/>
        </authorList>
    </citation>
    <scope>NUCLEOTIDE SEQUENCE [LARGE SCALE GENOMIC DNA]</scope>
    <source>
        <strain evidence="4 5">ALDC</strain>
    </source>
</reference>
<evidence type="ECO:0000313" key="4">
    <source>
        <dbReference type="EMBL" id="QCQ20795.1"/>
    </source>
</evidence>
<evidence type="ECO:0008006" key="6">
    <source>
        <dbReference type="Google" id="ProtNLM"/>
    </source>
</evidence>
<gene>
    <name evidence="4" type="ORF">FDQ92_00380</name>
</gene>
<name>A0A4P8L1M1_9BACT</name>
<keyword evidence="2" id="KW-0472">Membrane</keyword>
<dbReference type="RefSeq" id="WP_137422765.1">
    <property type="nucleotide sequence ID" value="NZ_CP040098.1"/>
</dbReference>
<evidence type="ECO:0000256" key="2">
    <source>
        <dbReference type="SAM" id="Phobius"/>
    </source>
</evidence>
<keyword evidence="2" id="KW-0812">Transmembrane</keyword>
<keyword evidence="3" id="KW-0732">Signal</keyword>
<dbReference type="EMBL" id="CP040098">
    <property type="protein sequence ID" value="QCQ20795.1"/>
    <property type="molecule type" value="Genomic_DNA"/>
</dbReference>
<sequence>MKKRLATLPGRTRLTAALAAVFLLAPAVSTATYIERDHQDHGTFADARQRAAPSAGGSLVFYDNLNDLPEAAGRGPLLHWEADPFVPVLRLDPNPPLRMVIPRPGGSLDARLLEILYANLKAAKILEEYRALQERTRELLAGLVSESSVSRRTGLPAPQLLEIAAGRTGGPGPLSIAAAVETLHREQRAVAGRGALGAAGEDGQEALFVMAQSLSGRSEAARLSESRRSTEGPAQVFGASEAGSDRSAGSGEPEETERLRSANRAIEVQRRPLGDAPALPWFLSVLLKTVKFIFVHKLEILAAVLASAAFLVIVACVRPR</sequence>
<organism evidence="4 5">
    <name type="scientific">Desulfoglaeba alkanexedens ALDC</name>
    <dbReference type="NCBI Taxonomy" id="980445"/>
    <lineage>
        <taxon>Bacteria</taxon>
        <taxon>Pseudomonadati</taxon>
        <taxon>Thermodesulfobacteriota</taxon>
        <taxon>Syntrophobacteria</taxon>
        <taxon>Syntrophobacterales</taxon>
        <taxon>Syntrophobacteraceae</taxon>
        <taxon>Desulfoglaeba</taxon>
    </lineage>
</organism>
<dbReference type="KEGG" id="dax:FDQ92_00380"/>
<feature type="compositionally biased region" description="Basic and acidic residues" evidence="1">
    <location>
        <begin position="220"/>
        <end position="230"/>
    </location>
</feature>
<dbReference type="Proteomes" id="UP000298602">
    <property type="component" value="Chromosome"/>
</dbReference>
<feature type="signal peptide" evidence="3">
    <location>
        <begin position="1"/>
        <end position="31"/>
    </location>
</feature>
<evidence type="ECO:0000313" key="5">
    <source>
        <dbReference type="Proteomes" id="UP000298602"/>
    </source>
</evidence>
<proteinExistence type="predicted"/>
<accession>A0A4P8L1M1</accession>
<reference evidence="4 5" key="2">
    <citation type="submission" date="2019-05" db="EMBL/GenBank/DDBJ databases">
        <authorList>
            <person name="Suflita J.M."/>
            <person name="Marks C.R."/>
        </authorList>
    </citation>
    <scope>NUCLEOTIDE SEQUENCE [LARGE SCALE GENOMIC DNA]</scope>
    <source>
        <strain evidence="4 5">ALDC</strain>
    </source>
</reference>
<evidence type="ECO:0000256" key="1">
    <source>
        <dbReference type="SAM" id="MobiDB-lite"/>
    </source>
</evidence>